<gene>
    <name evidence="12" type="ORF">I8J31_01585</name>
</gene>
<dbReference type="AlphaFoldDB" id="A0A934N4U3"/>
<protein>
    <submittedName>
        <fullName evidence="12">ABC transporter ATP-binding protein</fullName>
    </submittedName>
</protein>
<dbReference type="RefSeq" id="WP_199466433.1">
    <property type="nucleotide sequence ID" value="NZ_JAEMNX010000001.1"/>
</dbReference>
<keyword evidence="3" id="KW-0813">Transport</keyword>
<dbReference type="PANTHER" id="PTHR42771">
    <property type="entry name" value="IRON(3+)-HYDROXAMATE IMPORT ATP-BINDING PROTEIN FHUC"/>
    <property type="match status" value="1"/>
</dbReference>
<comment type="similarity">
    <text evidence="2">Belongs to the ABC transporter superfamily.</text>
</comment>
<accession>A0A934N4U3</accession>
<evidence type="ECO:0000256" key="7">
    <source>
        <dbReference type="ARBA" id="ARBA00022840"/>
    </source>
</evidence>
<keyword evidence="5" id="KW-0410">Iron transport</keyword>
<name>A0A934N4U3_9GAMM</name>
<dbReference type="GO" id="GO:0005886">
    <property type="term" value="C:plasma membrane"/>
    <property type="evidence" value="ECO:0007669"/>
    <property type="project" value="UniProtKB-SubCell"/>
</dbReference>
<keyword evidence="10" id="KW-0472">Membrane</keyword>
<evidence type="ECO:0000256" key="4">
    <source>
        <dbReference type="ARBA" id="ARBA00022475"/>
    </source>
</evidence>
<evidence type="ECO:0000256" key="8">
    <source>
        <dbReference type="ARBA" id="ARBA00023004"/>
    </source>
</evidence>
<reference evidence="12" key="1">
    <citation type="submission" date="2020-12" db="EMBL/GenBank/DDBJ databases">
        <title>Marinomonas arctica sp. nov., a psychrotolerant bacterium isolated from the Arctic.</title>
        <authorList>
            <person name="Zhang Y."/>
        </authorList>
    </citation>
    <scope>NUCLEOTIDE SEQUENCE</scope>
    <source>
        <strain evidence="12">C1424</strain>
    </source>
</reference>
<evidence type="ECO:0000256" key="10">
    <source>
        <dbReference type="ARBA" id="ARBA00023136"/>
    </source>
</evidence>
<evidence type="ECO:0000256" key="3">
    <source>
        <dbReference type="ARBA" id="ARBA00022448"/>
    </source>
</evidence>
<keyword evidence="7 12" id="KW-0067">ATP-binding</keyword>
<dbReference type="FunFam" id="3.40.50.300:FF:000134">
    <property type="entry name" value="Iron-enterobactin ABC transporter ATP-binding protein"/>
    <property type="match status" value="1"/>
</dbReference>
<proteinExistence type="inferred from homology"/>
<dbReference type="SUPFAM" id="SSF52540">
    <property type="entry name" value="P-loop containing nucleoside triphosphate hydrolases"/>
    <property type="match status" value="1"/>
</dbReference>
<dbReference type="PANTHER" id="PTHR42771:SF2">
    <property type="entry name" value="IRON(3+)-HYDROXAMATE IMPORT ATP-BINDING PROTEIN FHUC"/>
    <property type="match status" value="1"/>
</dbReference>
<evidence type="ECO:0000256" key="1">
    <source>
        <dbReference type="ARBA" id="ARBA00004202"/>
    </source>
</evidence>
<evidence type="ECO:0000256" key="5">
    <source>
        <dbReference type="ARBA" id="ARBA00022496"/>
    </source>
</evidence>
<dbReference type="CDD" id="cd03214">
    <property type="entry name" value="ABC_Iron-Siderophores_B12_Hemin"/>
    <property type="match status" value="1"/>
</dbReference>
<keyword evidence="4" id="KW-1003">Cell membrane</keyword>
<evidence type="ECO:0000259" key="11">
    <source>
        <dbReference type="PROSITE" id="PS50893"/>
    </source>
</evidence>
<dbReference type="GO" id="GO:0006826">
    <property type="term" value="P:iron ion transport"/>
    <property type="evidence" value="ECO:0007669"/>
    <property type="project" value="UniProtKB-KW"/>
</dbReference>
<sequence>MFELNQVLVERNNRKILDIPNLQLPSDQVCVILGHNGSGKTTLMQCLARQLSPDQGEITFNGQSLSRFSQRKLAQNIAFLPQSLPISSGLTVRELVQLGRFPWRGTWGKLKRDDHTIIESAIEQVGIDQYANQFVEDLSGGERQRAWIAMLLAQESPVLLLDEPTSALDIAHQYELMSLLKKLNQETGQGMVIILHDINLAARYADCIFAMKQGRCFFQGSPEALMQPDRLEALYGIPMSLIQHPDNSSKVALVC</sequence>
<dbReference type="InterPro" id="IPR017871">
    <property type="entry name" value="ABC_transporter-like_CS"/>
</dbReference>
<evidence type="ECO:0000256" key="2">
    <source>
        <dbReference type="ARBA" id="ARBA00005417"/>
    </source>
</evidence>
<dbReference type="EMBL" id="JAEMNX010000001">
    <property type="protein sequence ID" value="MBJ7536366.1"/>
    <property type="molecule type" value="Genomic_DNA"/>
</dbReference>
<evidence type="ECO:0000256" key="6">
    <source>
        <dbReference type="ARBA" id="ARBA00022741"/>
    </source>
</evidence>
<dbReference type="Gene3D" id="3.40.50.300">
    <property type="entry name" value="P-loop containing nucleotide triphosphate hydrolases"/>
    <property type="match status" value="1"/>
</dbReference>
<dbReference type="InterPro" id="IPR027417">
    <property type="entry name" value="P-loop_NTPase"/>
</dbReference>
<comment type="subcellular location">
    <subcellularLocation>
        <location evidence="1">Cell membrane</location>
        <topology evidence="1">Peripheral membrane protein</topology>
    </subcellularLocation>
</comment>
<dbReference type="PROSITE" id="PS00211">
    <property type="entry name" value="ABC_TRANSPORTER_1"/>
    <property type="match status" value="1"/>
</dbReference>
<dbReference type="Pfam" id="PF00005">
    <property type="entry name" value="ABC_tran"/>
    <property type="match status" value="1"/>
</dbReference>
<evidence type="ECO:0000313" key="12">
    <source>
        <dbReference type="EMBL" id="MBJ7536366.1"/>
    </source>
</evidence>
<evidence type="ECO:0000313" key="13">
    <source>
        <dbReference type="Proteomes" id="UP000628710"/>
    </source>
</evidence>
<comment type="caution">
    <text evidence="12">The sequence shown here is derived from an EMBL/GenBank/DDBJ whole genome shotgun (WGS) entry which is preliminary data.</text>
</comment>
<dbReference type="InterPro" id="IPR051535">
    <property type="entry name" value="Siderophore_ABC-ATPase"/>
</dbReference>
<evidence type="ECO:0000256" key="9">
    <source>
        <dbReference type="ARBA" id="ARBA00023065"/>
    </source>
</evidence>
<keyword evidence="9" id="KW-0406">Ion transport</keyword>
<keyword evidence="13" id="KW-1185">Reference proteome</keyword>
<dbReference type="Proteomes" id="UP000628710">
    <property type="component" value="Unassembled WGS sequence"/>
</dbReference>
<feature type="domain" description="ABC transporter" evidence="11">
    <location>
        <begin position="2"/>
        <end position="238"/>
    </location>
</feature>
<keyword evidence="8" id="KW-0408">Iron</keyword>
<dbReference type="SMART" id="SM00382">
    <property type="entry name" value="AAA"/>
    <property type="match status" value="1"/>
</dbReference>
<organism evidence="12 13">
    <name type="scientific">Marinomonas transparens</name>
    <dbReference type="NCBI Taxonomy" id="2795388"/>
    <lineage>
        <taxon>Bacteria</taxon>
        <taxon>Pseudomonadati</taxon>
        <taxon>Pseudomonadota</taxon>
        <taxon>Gammaproteobacteria</taxon>
        <taxon>Oceanospirillales</taxon>
        <taxon>Oceanospirillaceae</taxon>
        <taxon>Marinomonas</taxon>
    </lineage>
</organism>
<dbReference type="GO" id="GO:0016887">
    <property type="term" value="F:ATP hydrolysis activity"/>
    <property type="evidence" value="ECO:0007669"/>
    <property type="project" value="InterPro"/>
</dbReference>
<keyword evidence="6" id="KW-0547">Nucleotide-binding</keyword>
<dbReference type="PROSITE" id="PS50893">
    <property type="entry name" value="ABC_TRANSPORTER_2"/>
    <property type="match status" value="1"/>
</dbReference>
<dbReference type="GO" id="GO:0005524">
    <property type="term" value="F:ATP binding"/>
    <property type="evidence" value="ECO:0007669"/>
    <property type="project" value="UniProtKB-KW"/>
</dbReference>
<dbReference type="InterPro" id="IPR003593">
    <property type="entry name" value="AAA+_ATPase"/>
</dbReference>
<dbReference type="InterPro" id="IPR003439">
    <property type="entry name" value="ABC_transporter-like_ATP-bd"/>
</dbReference>